<dbReference type="OrthoDB" id="2080376at2"/>
<dbReference type="Proteomes" id="UP000000212">
    <property type="component" value="Chromosome"/>
</dbReference>
<dbReference type="KEGG" id="cml:BN424_2141"/>
<feature type="domain" description="Phage-like element PBSX protein XkdF" evidence="2">
    <location>
        <begin position="40"/>
        <end position="156"/>
    </location>
</feature>
<keyword evidence="4" id="KW-1185">Reference proteome</keyword>
<dbReference type="HOGENOM" id="CLU_058371_0_0_9"/>
<evidence type="ECO:0000313" key="4">
    <source>
        <dbReference type="Proteomes" id="UP000000212"/>
    </source>
</evidence>
<dbReference type="InterPro" id="IPR027924">
    <property type="entry name" value="XkdF"/>
</dbReference>
<dbReference type="STRING" id="1234679.BN424_2141"/>
<dbReference type="Pfam" id="PF14550">
    <property type="entry name" value="Peptidase_S78_2"/>
    <property type="match status" value="1"/>
</dbReference>
<name>K8ESL9_CARML</name>
<feature type="region of interest" description="Disordered" evidence="1">
    <location>
        <begin position="269"/>
        <end position="310"/>
    </location>
</feature>
<evidence type="ECO:0000259" key="2">
    <source>
        <dbReference type="Pfam" id="PF14550"/>
    </source>
</evidence>
<evidence type="ECO:0000313" key="3">
    <source>
        <dbReference type="EMBL" id="CCO11581.2"/>
    </source>
</evidence>
<gene>
    <name evidence="3" type="primary">yqbD</name>
    <name evidence="3" type="ORF">BN424_2141</name>
</gene>
<dbReference type="eggNOG" id="COG0338">
    <property type="taxonomic scope" value="Bacteria"/>
</dbReference>
<reference evidence="4" key="1">
    <citation type="journal article" date="2013" name="Genome Announc.">
        <title>Complete Chromosome Sequence of Carnobacterium maltaromaticum LMA 28.</title>
        <authorList>
            <person name="Cailliez-Grimal C."/>
            <person name="Chaillou S."/>
            <person name="Anba-Mondoloni J."/>
            <person name="Loux V."/>
            <person name="Afzal M.I."/>
            <person name="Rahman A."/>
            <person name="Kergourlay G."/>
            <person name="Champomier-Verges M.C."/>
            <person name="Zagorec M."/>
            <person name="Dalgaard P."/>
            <person name="Leisner J.J."/>
            <person name="Prevost H."/>
            <person name="Revol-Junelles A.M."/>
            <person name="Borges F."/>
        </authorList>
    </citation>
    <scope>NUCLEOTIDE SEQUENCE</scope>
    <source>
        <strain evidence="4">LMA28</strain>
    </source>
</reference>
<organism evidence="3 4">
    <name type="scientific">Carnobacterium maltaromaticum LMA28</name>
    <dbReference type="NCBI Taxonomy" id="1234679"/>
    <lineage>
        <taxon>Bacteria</taxon>
        <taxon>Bacillati</taxon>
        <taxon>Bacillota</taxon>
        <taxon>Bacilli</taxon>
        <taxon>Lactobacillales</taxon>
        <taxon>Carnobacteriaceae</taxon>
        <taxon>Carnobacterium</taxon>
    </lineage>
</organism>
<dbReference type="RefSeq" id="WP_016356496.1">
    <property type="nucleotide sequence ID" value="NC_019425.2"/>
</dbReference>
<protein>
    <submittedName>
        <fullName evidence="3">Uncharacterized protein yqbD</fullName>
    </submittedName>
</protein>
<dbReference type="EMBL" id="HE999757">
    <property type="protein sequence ID" value="CCO11581.2"/>
    <property type="molecule type" value="Genomic_DNA"/>
</dbReference>
<evidence type="ECO:0000256" key="1">
    <source>
        <dbReference type="SAM" id="MobiDB-lite"/>
    </source>
</evidence>
<accession>K8ESL9</accession>
<sequence length="356" mass="39781">MSRELKNVKVTHVSFVDKAANKKKFFLTKSDGAPPTFETTVRTITKADDPQKLVYGVVYEPDVKDAHDDFMTAEEIEKAAHGFMQNYQQIDKQHDFEAGAGTVVQSYIAPCDLELGETIQKGSWVLVTKATDEIWESIQKGEFTGYSLAGNAEVTEVEKATQGIFNKNKLIHDVSTAIDAFHSATWRIRDDYQLDDASKIQEIQSEITELSNLIGGFTITKSQEEKGLINTIKSFFNTQKQEDEEMKIEDITKAVTAALEPVNTRLDALEKAGKTTKTEGDGDKTPEELAAEKKKKEEAESVTKAVEDATKPLLDRIEKMENARRSNAVEQTYSTQEEVTKSEVPSYVDATFPIMD</sequence>
<proteinExistence type="predicted"/>
<dbReference type="AlphaFoldDB" id="K8ESL9"/>